<reference evidence="1" key="1">
    <citation type="submission" date="2015-10" db="EMBL/GenBank/DDBJ databases">
        <authorList>
            <person name="Martinez-Garcia P.J."/>
            <person name="Crepeau M.W."/>
            <person name="Puiu D."/>
            <person name="Gonzalez-Ibeas D."/>
            <person name="Whalen J."/>
            <person name="Stevens K."/>
            <person name="Paul R."/>
            <person name="Butterfield T."/>
            <person name="Britton M."/>
            <person name="Reagan R."/>
            <person name="Chakraborty S."/>
            <person name="Walawage S.L."/>
            <person name="Vasquez-Gross H.A."/>
            <person name="Cardeno C."/>
            <person name="Famula R."/>
            <person name="Pratt K."/>
            <person name="Kuruganti S."/>
            <person name="Aradhya M.K."/>
            <person name="Leslie C.A."/>
            <person name="Dandekar A.M."/>
            <person name="Salzberg S.L."/>
            <person name="Wegrzyn J.L."/>
            <person name="Langley C.H."/>
            <person name="Neale D.B."/>
        </authorList>
    </citation>
    <scope>NUCLEOTIDE SEQUENCE</scope>
    <source>
        <tissue evidence="1">Leaves</tissue>
    </source>
</reference>
<dbReference type="EMBL" id="LIHL02000016">
    <property type="protein sequence ID" value="KAF5442432.1"/>
    <property type="molecule type" value="Genomic_DNA"/>
</dbReference>
<accession>A0A833WS14</accession>
<gene>
    <name evidence="1" type="ORF">F2P56_035089</name>
</gene>
<comment type="caution">
    <text evidence="1">The sequence shown here is derived from an EMBL/GenBank/DDBJ whole genome shotgun (WGS) entry which is preliminary data.</text>
</comment>
<dbReference type="Gramene" id="Jr16_02910_p2">
    <property type="protein sequence ID" value="cds.Jr16_02910_p2"/>
    <property type="gene ID" value="Jr16_02910"/>
</dbReference>
<sequence>MALLVAIEASRSKSASKQDRELKRLTCSINYDVQEGSSGRGASGGVLLMWDKRVVEAIEECIGEFSVSVLFKKVSDGWIWAFAGSYGPNIDRDRRRLWEELAGIHSSWDVP</sequence>
<organism evidence="1 2">
    <name type="scientific">Juglans regia</name>
    <name type="common">English walnut</name>
    <dbReference type="NCBI Taxonomy" id="51240"/>
    <lineage>
        <taxon>Eukaryota</taxon>
        <taxon>Viridiplantae</taxon>
        <taxon>Streptophyta</taxon>
        <taxon>Embryophyta</taxon>
        <taxon>Tracheophyta</taxon>
        <taxon>Spermatophyta</taxon>
        <taxon>Magnoliopsida</taxon>
        <taxon>eudicotyledons</taxon>
        <taxon>Gunneridae</taxon>
        <taxon>Pentapetalae</taxon>
        <taxon>rosids</taxon>
        <taxon>fabids</taxon>
        <taxon>Fagales</taxon>
        <taxon>Juglandaceae</taxon>
        <taxon>Juglans</taxon>
    </lineage>
</organism>
<evidence type="ECO:0000313" key="2">
    <source>
        <dbReference type="Proteomes" id="UP000619265"/>
    </source>
</evidence>
<reference evidence="1" key="2">
    <citation type="submission" date="2020-03" db="EMBL/GenBank/DDBJ databases">
        <title>Walnut 2.0.</title>
        <authorList>
            <person name="Marrano A."/>
            <person name="Britton M."/>
            <person name="Zimin A.V."/>
            <person name="Zaini P.A."/>
            <person name="Workman R."/>
            <person name="Puiu D."/>
            <person name="Bianco L."/>
            <person name="Allen B.J."/>
            <person name="Troggio M."/>
            <person name="Leslie C.A."/>
            <person name="Timp W."/>
            <person name="Dendekar A."/>
            <person name="Salzberg S.L."/>
            <person name="Neale D.B."/>
        </authorList>
    </citation>
    <scope>NUCLEOTIDE SEQUENCE</scope>
    <source>
        <tissue evidence="1">Leaves</tissue>
    </source>
</reference>
<name>A0A833WS14_JUGRE</name>
<proteinExistence type="predicted"/>
<dbReference type="AlphaFoldDB" id="A0A833WS14"/>
<dbReference type="Proteomes" id="UP000619265">
    <property type="component" value="Unassembled WGS sequence"/>
</dbReference>
<evidence type="ECO:0000313" key="1">
    <source>
        <dbReference type="EMBL" id="KAF5442432.1"/>
    </source>
</evidence>
<protein>
    <submittedName>
        <fullName evidence="1">Uncharacterized protein</fullName>
    </submittedName>
</protein>